<dbReference type="GO" id="GO:0070509">
    <property type="term" value="P:calcium ion import"/>
    <property type="evidence" value="ECO:0007669"/>
    <property type="project" value="TreeGrafter"/>
</dbReference>
<keyword evidence="3 6" id="KW-1133">Transmembrane helix</keyword>
<comment type="subcellular location">
    <subcellularLocation>
        <location evidence="1">Membrane</location>
        <topology evidence="1">Multi-pass membrane protein</topology>
    </subcellularLocation>
</comment>
<feature type="region of interest" description="Disordered" evidence="5">
    <location>
        <begin position="251"/>
        <end position="345"/>
    </location>
</feature>
<keyword evidence="4 6" id="KW-0472">Membrane</keyword>
<feature type="compositionally biased region" description="Polar residues" evidence="5">
    <location>
        <begin position="326"/>
        <end position="345"/>
    </location>
</feature>
<evidence type="ECO:0000256" key="5">
    <source>
        <dbReference type="SAM" id="MobiDB-lite"/>
    </source>
</evidence>
<dbReference type="InterPro" id="IPR005821">
    <property type="entry name" value="Ion_trans_dom"/>
</dbReference>
<proteinExistence type="predicted"/>
<dbReference type="InterPro" id="IPR043203">
    <property type="entry name" value="VGCC_Ca_Na"/>
</dbReference>
<organism evidence="8 9">
    <name type="scientific">Plakobranchus ocellatus</name>
    <dbReference type="NCBI Taxonomy" id="259542"/>
    <lineage>
        <taxon>Eukaryota</taxon>
        <taxon>Metazoa</taxon>
        <taxon>Spiralia</taxon>
        <taxon>Lophotrochozoa</taxon>
        <taxon>Mollusca</taxon>
        <taxon>Gastropoda</taxon>
        <taxon>Heterobranchia</taxon>
        <taxon>Euthyneura</taxon>
        <taxon>Panpulmonata</taxon>
        <taxon>Sacoglossa</taxon>
        <taxon>Placobranchoidea</taxon>
        <taxon>Plakobranchidae</taxon>
        <taxon>Plakobranchus</taxon>
    </lineage>
</organism>
<comment type="caution">
    <text evidence="8">The sequence shown here is derived from an EMBL/GenBank/DDBJ whole genome shotgun (WGS) entry which is preliminary data.</text>
</comment>
<dbReference type="PANTHER" id="PTHR10037">
    <property type="entry name" value="VOLTAGE-GATED CATION CHANNEL CALCIUM AND SODIUM"/>
    <property type="match status" value="1"/>
</dbReference>
<evidence type="ECO:0000313" key="9">
    <source>
        <dbReference type="Proteomes" id="UP000735302"/>
    </source>
</evidence>
<dbReference type="GO" id="GO:0008332">
    <property type="term" value="F:low voltage-gated calcium channel activity"/>
    <property type="evidence" value="ECO:0007669"/>
    <property type="project" value="TreeGrafter"/>
</dbReference>
<reference evidence="8 9" key="1">
    <citation type="journal article" date="2021" name="Elife">
        <title>Chloroplast acquisition without the gene transfer in kleptoplastic sea slugs, Plakobranchus ocellatus.</title>
        <authorList>
            <person name="Maeda T."/>
            <person name="Takahashi S."/>
            <person name="Yoshida T."/>
            <person name="Shimamura S."/>
            <person name="Takaki Y."/>
            <person name="Nagai Y."/>
            <person name="Toyoda A."/>
            <person name="Suzuki Y."/>
            <person name="Arimoto A."/>
            <person name="Ishii H."/>
            <person name="Satoh N."/>
            <person name="Nishiyama T."/>
            <person name="Hasebe M."/>
            <person name="Maruyama T."/>
            <person name="Minagawa J."/>
            <person name="Obokata J."/>
            <person name="Shigenobu S."/>
        </authorList>
    </citation>
    <scope>NUCLEOTIDE SEQUENCE [LARGE SCALE GENOMIC DNA]</scope>
</reference>
<accession>A0AAV4DC75</accession>
<dbReference type="SUPFAM" id="SSF81324">
    <property type="entry name" value="Voltage-gated potassium channels"/>
    <property type="match status" value="1"/>
</dbReference>
<evidence type="ECO:0000256" key="1">
    <source>
        <dbReference type="ARBA" id="ARBA00004141"/>
    </source>
</evidence>
<dbReference type="Gene3D" id="1.10.287.70">
    <property type="match status" value="1"/>
</dbReference>
<evidence type="ECO:0000259" key="7">
    <source>
        <dbReference type="Pfam" id="PF00520"/>
    </source>
</evidence>
<feature type="compositionally biased region" description="Polar residues" evidence="5">
    <location>
        <begin position="177"/>
        <end position="196"/>
    </location>
</feature>
<dbReference type="Proteomes" id="UP000735302">
    <property type="component" value="Unassembled WGS sequence"/>
</dbReference>
<keyword evidence="2 6" id="KW-0812">Transmembrane</keyword>
<feature type="transmembrane region" description="Helical" evidence="6">
    <location>
        <begin position="73"/>
        <end position="95"/>
    </location>
</feature>
<name>A0AAV4DC75_9GAST</name>
<protein>
    <submittedName>
        <fullName evidence="8">Voltage-dependent t-type calcium channel subunit alpha</fullName>
    </submittedName>
</protein>
<evidence type="ECO:0000313" key="8">
    <source>
        <dbReference type="EMBL" id="GFO41852.1"/>
    </source>
</evidence>
<feature type="compositionally biased region" description="Polar residues" evidence="5">
    <location>
        <begin position="251"/>
        <end position="264"/>
    </location>
</feature>
<dbReference type="GO" id="GO:0001518">
    <property type="term" value="C:voltage-gated sodium channel complex"/>
    <property type="evidence" value="ECO:0007669"/>
    <property type="project" value="TreeGrafter"/>
</dbReference>
<dbReference type="GO" id="GO:0043005">
    <property type="term" value="C:neuron projection"/>
    <property type="evidence" value="ECO:0007669"/>
    <property type="project" value="TreeGrafter"/>
</dbReference>
<keyword evidence="9" id="KW-1185">Reference proteome</keyword>
<dbReference type="EMBL" id="BLXT01007728">
    <property type="protein sequence ID" value="GFO41852.1"/>
    <property type="molecule type" value="Genomic_DNA"/>
</dbReference>
<evidence type="ECO:0000256" key="6">
    <source>
        <dbReference type="SAM" id="Phobius"/>
    </source>
</evidence>
<dbReference type="GO" id="GO:0005248">
    <property type="term" value="F:voltage-gated sodium channel activity"/>
    <property type="evidence" value="ECO:0007669"/>
    <property type="project" value="TreeGrafter"/>
</dbReference>
<dbReference type="AlphaFoldDB" id="A0AAV4DC75"/>
<feature type="domain" description="Ion transport" evidence="7">
    <location>
        <begin position="1"/>
        <end position="105"/>
    </location>
</feature>
<sequence>MNLFGGSFCTRLEDDMPCSCKDRENATLGCVCDRANFDNLIWSLVTVFQVLTQEDWNTVLYNGMNRTSHWASLYFIALMTFGNYVLFNLLVAILVEGFSTEDEDKRKEKNKDDEDDDDDEDEEDDDDQEQEKRRLAENNNIDDIPPPKSRINSVDLDVKNNKEKEKKMLALPPAVSSAPSDQGLQKSQLEVSSAHLSPNLPHEAGPRNPPIITHTAATPMATPQGSPNENAIKDTNNHKMSLAVKRSALKSTLSVDSDKSTSLSFRGGSPRPSPCLRRNSSRCSAHHNRSGSWRARNRRLRGDKTSLVVDSQSDSADEVEDDVFTSGHSQSPTYSAGTPRTPSVNTHGYVDCPILIKV</sequence>
<dbReference type="PANTHER" id="PTHR10037:SF230">
    <property type="entry name" value="CA[2+]-CHANNEL PROTEIN ALPHA[[1]] SUBUNIT T, ISOFORM F"/>
    <property type="match status" value="1"/>
</dbReference>
<feature type="region of interest" description="Disordered" evidence="5">
    <location>
        <begin position="102"/>
        <end position="155"/>
    </location>
</feature>
<evidence type="ECO:0000256" key="2">
    <source>
        <dbReference type="ARBA" id="ARBA00022692"/>
    </source>
</evidence>
<dbReference type="GO" id="GO:0086010">
    <property type="term" value="P:membrane depolarization during action potential"/>
    <property type="evidence" value="ECO:0007669"/>
    <property type="project" value="TreeGrafter"/>
</dbReference>
<evidence type="ECO:0000256" key="4">
    <source>
        <dbReference type="ARBA" id="ARBA00023136"/>
    </source>
</evidence>
<feature type="region of interest" description="Disordered" evidence="5">
    <location>
        <begin position="170"/>
        <end position="234"/>
    </location>
</feature>
<feature type="compositionally biased region" description="Basic and acidic residues" evidence="5">
    <location>
        <begin position="103"/>
        <end position="112"/>
    </location>
</feature>
<gene>
    <name evidence="8" type="ORF">PoB_006835700</name>
</gene>
<feature type="compositionally biased region" description="Acidic residues" evidence="5">
    <location>
        <begin position="113"/>
        <end position="129"/>
    </location>
</feature>
<feature type="compositionally biased region" description="Basic residues" evidence="5">
    <location>
        <begin position="284"/>
        <end position="301"/>
    </location>
</feature>
<evidence type="ECO:0000256" key="3">
    <source>
        <dbReference type="ARBA" id="ARBA00022989"/>
    </source>
</evidence>
<dbReference type="Pfam" id="PF00520">
    <property type="entry name" value="Ion_trans"/>
    <property type="match status" value="1"/>
</dbReference>